<dbReference type="GO" id="GO:0003677">
    <property type="term" value="F:DNA binding"/>
    <property type="evidence" value="ECO:0007669"/>
    <property type="project" value="InterPro"/>
</dbReference>
<dbReference type="KEGG" id="phm:PSMK_25960"/>
<dbReference type="Proteomes" id="UP000007881">
    <property type="component" value="Chromosome"/>
</dbReference>
<dbReference type="HOGENOM" id="CLU_1925616_0_0_0"/>
<dbReference type="AlphaFoldDB" id="I0IHL7"/>
<feature type="region of interest" description="Disordered" evidence="2">
    <location>
        <begin position="107"/>
        <end position="131"/>
    </location>
</feature>
<organism evidence="3 4">
    <name type="scientific">Phycisphaera mikurensis (strain NBRC 102666 / KCTC 22515 / FYK2301M01)</name>
    <dbReference type="NCBI Taxonomy" id="1142394"/>
    <lineage>
        <taxon>Bacteria</taxon>
        <taxon>Pseudomonadati</taxon>
        <taxon>Planctomycetota</taxon>
        <taxon>Phycisphaerae</taxon>
        <taxon>Phycisphaerales</taxon>
        <taxon>Phycisphaeraceae</taxon>
        <taxon>Phycisphaera</taxon>
    </lineage>
</organism>
<evidence type="ECO:0000256" key="2">
    <source>
        <dbReference type="SAM" id="MobiDB-lite"/>
    </source>
</evidence>
<feature type="coiled-coil region" evidence="1">
    <location>
        <begin position="11"/>
        <end position="38"/>
    </location>
</feature>
<keyword evidence="1" id="KW-0175">Coiled coil</keyword>
<gene>
    <name evidence="3" type="ordered locus">PSMK_25960</name>
</gene>
<dbReference type="RefSeq" id="WP_014437968.1">
    <property type="nucleotide sequence ID" value="NC_017080.1"/>
</dbReference>
<dbReference type="InterPro" id="IPR004401">
    <property type="entry name" value="YbaB/EbfC"/>
</dbReference>
<evidence type="ECO:0000256" key="1">
    <source>
        <dbReference type="SAM" id="Coils"/>
    </source>
</evidence>
<dbReference type="STRING" id="1142394.PSMK_25960"/>
<dbReference type="Gene3D" id="3.30.1310.10">
    <property type="entry name" value="Nucleoid-associated protein YbaB-like domain"/>
    <property type="match status" value="1"/>
</dbReference>
<name>I0IHL7_PHYMF</name>
<evidence type="ECO:0000313" key="4">
    <source>
        <dbReference type="Proteomes" id="UP000007881"/>
    </source>
</evidence>
<reference evidence="3 4" key="1">
    <citation type="submission" date="2012-02" db="EMBL/GenBank/DDBJ databases">
        <title>Complete genome sequence of Phycisphaera mikurensis NBRC 102666.</title>
        <authorList>
            <person name="Ankai A."/>
            <person name="Hosoyama A."/>
            <person name="Terui Y."/>
            <person name="Sekine M."/>
            <person name="Fukai R."/>
            <person name="Kato Y."/>
            <person name="Nakamura S."/>
            <person name="Yamada-Narita S."/>
            <person name="Kawakoshi A."/>
            <person name="Fukunaga Y."/>
            <person name="Yamazaki S."/>
            <person name="Fujita N."/>
        </authorList>
    </citation>
    <scope>NUCLEOTIDE SEQUENCE [LARGE SCALE GENOMIC DNA]</scope>
    <source>
        <strain evidence="4">NBRC 102666 / KCTC 22515 / FYK2301M01</strain>
    </source>
</reference>
<dbReference type="EMBL" id="AP012338">
    <property type="protein sequence ID" value="BAM04755.1"/>
    <property type="molecule type" value="Genomic_DNA"/>
</dbReference>
<evidence type="ECO:0000313" key="3">
    <source>
        <dbReference type="EMBL" id="BAM04755.1"/>
    </source>
</evidence>
<dbReference type="eggNOG" id="COG0718">
    <property type="taxonomic scope" value="Bacteria"/>
</dbReference>
<sequence length="131" mass="13388">MFENAKQLKALAGMLGNLSGLKEKFEQMQAELEKKTAEGEAGGGAVRATVNGKMKLVGLHLDTAMLVAAAGGGEEQAAASRERLEAMIVDAVDDAQQKAVAMAGEAFRDAGGPGGEGDGPDLDQLTKMLGG</sequence>
<dbReference type="SUPFAM" id="SSF82607">
    <property type="entry name" value="YbaB-like"/>
    <property type="match status" value="1"/>
</dbReference>
<dbReference type="Pfam" id="PF02575">
    <property type="entry name" value="YbaB_DNA_bd"/>
    <property type="match status" value="1"/>
</dbReference>
<proteinExistence type="predicted"/>
<protein>
    <recommendedName>
        <fullName evidence="5">Nucleoid-associated protein</fullName>
    </recommendedName>
</protein>
<keyword evidence="4" id="KW-1185">Reference proteome</keyword>
<accession>I0IHL7</accession>
<evidence type="ECO:0008006" key="5">
    <source>
        <dbReference type="Google" id="ProtNLM"/>
    </source>
</evidence>
<dbReference type="InterPro" id="IPR036894">
    <property type="entry name" value="YbaB-like_sf"/>
</dbReference>